<dbReference type="InterPro" id="IPR002104">
    <property type="entry name" value="Integrase_catalytic"/>
</dbReference>
<accession>A0A4D8PZG7</accession>
<keyword evidence="4" id="KW-0233">DNA recombination</keyword>
<dbReference type="SUPFAM" id="SSF56349">
    <property type="entry name" value="DNA breaking-rejoining enzymes"/>
    <property type="match status" value="1"/>
</dbReference>
<evidence type="ECO:0000256" key="2">
    <source>
        <dbReference type="ARBA" id="ARBA00022908"/>
    </source>
</evidence>
<proteinExistence type="inferred from homology"/>
<dbReference type="Pfam" id="PF00589">
    <property type="entry name" value="Phage_integrase"/>
    <property type="match status" value="1"/>
</dbReference>
<name>A0A4D8PZG7_AZOBR</name>
<dbReference type="InterPro" id="IPR044068">
    <property type="entry name" value="CB"/>
</dbReference>
<dbReference type="CDD" id="cd01189">
    <property type="entry name" value="INT_ICEBs1_C_like"/>
    <property type="match status" value="1"/>
</dbReference>
<reference evidence="8 9" key="1">
    <citation type="submission" date="2018-09" db="EMBL/GenBank/DDBJ databases">
        <title>Whole genome based analysis of evolution and adaptive divergence in Indian and Brazilian strains of Azospirillum brasilense.</title>
        <authorList>
            <person name="Singh C."/>
            <person name="Tripathi A.K."/>
        </authorList>
    </citation>
    <scope>NUCLEOTIDE SEQUENCE [LARGE SCALE GENOMIC DNA]</scope>
    <source>
        <strain evidence="8 9">MTCC4036</strain>
    </source>
</reference>
<evidence type="ECO:0000259" key="7">
    <source>
        <dbReference type="PROSITE" id="PS51900"/>
    </source>
</evidence>
<dbReference type="GO" id="GO:0015074">
    <property type="term" value="P:DNA integration"/>
    <property type="evidence" value="ECO:0007669"/>
    <property type="project" value="UniProtKB-KW"/>
</dbReference>
<dbReference type="EMBL" id="CP032330">
    <property type="protein sequence ID" value="QCO00956.1"/>
    <property type="molecule type" value="Genomic_DNA"/>
</dbReference>
<dbReference type="Gene3D" id="1.10.443.10">
    <property type="entry name" value="Intergrase catalytic core"/>
    <property type="match status" value="1"/>
</dbReference>
<gene>
    <name evidence="8" type="ORF">D3867_02130</name>
</gene>
<evidence type="ECO:0000259" key="6">
    <source>
        <dbReference type="PROSITE" id="PS51898"/>
    </source>
</evidence>
<comment type="similarity">
    <text evidence="1">Belongs to the 'phage' integrase family.</text>
</comment>
<evidence type="ECO:0000256" key="5">
    <source>
        <dbReference type="PROSITE-ProRule" id="PRU01248"/>
    </source>
</evidence>
<dbReference type="PANTHER" id="PTHR30349:SF64">
    <property type="entry name" value="PROPHAGE INTEGRASE INTD-RELATED"/>
    <property type="match status" value="1"/>
</dbReference>
<evidence type="ECO:0000313" key="8">
    <source>
        <dbReference type="EMBL" id="QCO00956.1"/>
    </source>
</evidence>
<dbReference type="InterPro" id="IPR010998">
    <property type="entry name" value="Integrase_recombinase_N"/>
</dbReference>
<dbReference type="PROSITE" id="PS51898">
    <property type="entry name" value="TYR_RECOMBINASE"/>
    <property type="match status" value="1"/>
</dbReference>
<protein>
    <submittedName>
        <fullName evidence="8">Site-specific integrase</fullName>
    </submittedName>
</protein>
<dbReference type="Gene3D" id="1.10.150.130">
    <property type="match status" value="1"/>
</dbReference>
<dbReference type="InterPro" id="IPR050090">
    <property type="entry name" value="Tyrosine_recombinase_XerCD"/>
</dbReference>
<evidence type="ECO:0000256" key="3">
    <source>
        <dbReference type="ARBA" id="ARBA00023125"/>
    </source>
</evidence>
<dbReference type="Proteomes" id="UP000298596">
    <property type="component" value="Chromosome"/>
</dbReference>
<dbReference type="GO" id="GO:0006310">
    <property type="term" value="P:DNA recombination"/>
    <property type="evidence" value="ECO:0007669"/>
    <property type="project" value="UniProtKB-KW"/>
</dbReference>
<dbReference type="GO" id="GO:0003677">
    <property type="term" value="F:DNA binding"/>
    <property type="evidence" value="ECO:0007669"/>
    <property type="project" value="UniProtKB-UniRule"/>
</dbReference>
<evidence type="ECO:0000313" key="9">
    <source>
        <dbReference type="Proteomes" id="UP000298596"/>
    </source>
</evidence>
<feature type="domain" description="Tyr recombinase" evidence="6">
    <location>
        <begin position="176"/>
        <end position="384"/>
    </location>
</feature>
<organism evidence="8 9">
    <name type="scientific">Azospirillum brasilense</name>
    <dbReference type="NCBI Taxonomy" id="192"/>
    <lineage>
        <taxon>Bacteria</taxon>
        <taxon>Pseudomonadati</taxon>
        <taxon>Pseudomonadota</taxon>
        <taxon>Alphaproteobacteria</taxon>
        <taxon>Rhodospirillales</taxon>
        <taxon>Azospirillaceae</taxon>
        <taxon>Azospirillum</taxon>
    </lineage>
</organism>
<evidence type="ECO:0000256" key="1">
    <source>
        <dbReference type="ARBA" id="ARBA00008857"/>
    </source>
</evidence>
<dbReference type="InterPro" id="IPR011010">
    <property type="entry name" value="DNA_brk_join_enz"/>
</dbReference>
<feature type="domain" description="Core-binding (CB)" evidence="7">
    <location>
        <begin position="62"/>
        <end position="152"/>
    </location>
</feature>
<keyword evidence="3 5" id="KW-0238">DNA-binding</keyword>
<dbReference type="AlphaFoldDB" id="A0A4D8PZG7"/>
<sequence length="391" mass="43993">MASVRQITRKNRDGSSTKAWQLSYIDAAGKRHRKNFTLKRDADSERIRIESQLQTGTHVPDNTSRTVYQGCLAWIDHIDLLARAGKRSLVTWEKYRQHVECHIKPRPLANILLSRLRPSDVAEFAEELERSLSGAMAKKVMADLRMALAYCRKHQWLATDPTEGVRIEASSLDDDEAVEIPPKADLKALLKATEKAAQPDGDDEGDHGRSKAMVHLLLYCGLRMGELRAVTRGALSLKGAHPFIQVAQAADQYQKLKAPKTRAGRRRIPLGPETVKALQAWLPHAPVSELHLVFPTGIGTVESHTNLRNRWWKPLMAEAGLVTEDGKPHFSFHTLRHAAASLWIEMGLQPKRVQKLMGHAALQMTMDLYGHLWHDPAQDSQIARQMERQLG</sequence>
<evidence type="ECO:0000256" key="4">
    <source>
        <dbReference type="ARBA" id="ARBA00023172"/>
    </source>
</evidence>
<dbReference type="InterPro" id="IPR013762">
    <property type="entry name" value="Integrase-like_cat_sf"/>
</dbReference>
<dbReference type="PANTHER" id="PTHR30349">
    <property type="entry name" value="PHAGE INTEGRASE-RELATED"/>
    <property type="match status" value="1"/>
</dbReference>
<dbReference type="PROSITE" id="PS51900">
    <property type="entry name" value="CB"/>
    <property type="match status" value="1"/>
</dbReference>
<keyword evidence="2" id="KW-0229">DNA integration</keyword>